<dbReference type="Pfam" id="PF14223">
    <property type="entry name" value="Retrotran_gag_2"/>
    <property type="match status" value="1"/>
</dbReference>
<proteinExistence type="predicted"/>
<feature type="domain" description="Reverse transcriptase Ty1/copia-type" evidence="1">
    <location>
        <begin position="317"/>
        <end position="382"/>
    </location>
</feature>
<gene>
    <name evidence="5" type="primary">AtMg00300_0</name>
    <name evidence="5" type="ORF">CK203_045385</name>
</gene>
<evidence type="ECO:0000259" key="2">
    <source>
        <dbReference type="Pfam" id="PF13976"/>
    </source>
</evidence>
<reference evidence="5 6" key="1">
    <citation type="journal article" date="2018" name="PLoS Genet.">
        <title>Population sequencing reveals clonal diversity and ancestral inbreeding in the grapevine cultivar Chardonnay.</title>
        <authorList>
            <person name="Roach M.J."/>
            <person name="Johnson D.L."/>
            <person name="Bohlmann J."/>
            <person name="van Vuuren H.J."/>
            <person name="Jones S.J."/>
            <person name="Pretorius I.S."/>
            <person name="Schmidt S.A."/>
            <person name="Borneman A.R."/>
        </authorList>
    </citation>
    <scope>NUCLEOTIDE SEQUENCE [LARGE SCALE GENOMIC DNA]</scope>
    <source>
        <strain evidence="6">cv. Chardonnay</strain>
        <tissue evidence="5">Leaf</tissue>
    </source>
</reference>
<evidence type="ECO:0000259" key="1">
    <source>
        <dbReference type="Pfam" id="PF07727"/>
    </source>
</evidence>
<dbReference type="Pfam" id="PF07727">
    <property type="entry name" value="RVT_2"/>
    <property type="match status" value="1"/>
</dbReference>
<dbReference type="Pfam" id="PF22936">
    <property type="entry name" value="Pol_BBD"/>
    <property type="match status" value="1"/>
</dbReference>
<dbReference type="InterPro" id="IPR013103">
    <property type="entry name" value="RVT_2"/>
</dbReference>
<evidence type="ECO:0000313" key="6">
    <source>
        <dbReference type="Proteomes" id="UP000288805"/>
    </source>
</evidence>
<dbReference type="InterPro" id="IPR025724">
    <property type="entry name" value="GAG-pre-integrase_dom"/>
</dbReference>
<organism evidence="5 6">
    <name type="scientific">Vitis vinifera</name>
    <name type="common">Grape</name>
    <dbReference type="NCBI Taxonomy" id="29760"/>
    <lineage>
        <taxon>Eukaryota</taxon>
        <taxon>Viridiplantae</taxon>
        <taxon>Streptophyta</taxon>
        <taxon>Embryophyta</taxon>
        <taxon>Tracheophyta</taxon>
        <taxon>Spermatophyta</taxon>
        <taxon>Magnoliopsida</taxon>
        <taxon>eudicotyledons</taxon>
        <taxon>Gunneridae</taxon>
        <taxon>Pentapetalae</taxon>
        <taxon>rosids</taxon>
        <taxon>Vitales</taxon>
        <taxon>Vitaceae</taxon>
        <taxon>Viteae</taxon>
        <taxon>Vitis</taxon>
    </lineage>
</organism>
<feature type="domain" description="GAG-pre-integrase" evidence="2">
    <location>
        <begin position="188"/>
        <end position="256"/>
    </location>
</feature>
<sequence>MSVEENDELMEKAHSVILLCLGNEVFREVAKKDTTAKLWLRLESLYMTKSLTNRLYLKKRLYTLQMKEDTMMNGRDNLSIKDVRVALNSRELKKRVSESREDDSGEAVVEENSNTADVLSVTITNSSDEWILDSGCSYHMFPNRDWFSTYQPISGTLDSNGCTYKAGGGVLRILKGALVVMKGNKINGLYTLQGGTIIGAVVVSISESIIETTRLWHMRLGHMSDKGLTILSKRGLLDGQKTGELDFCEHCVFGKQCRVKFSAGVHRTKGKLEPRAKKCIFLGYADGVKWYRFVAYALSVAENIENEEPQTYHEVITGMEDARFKTRLVAKGYTQKEGVDFNKVFSLVVKHSSIRVLLAMVTLFDLELKQLDVKITFLHEEFEMKDLGAMKKILGMEIHRD</sequence>
<protein>
    <submittedName>
        <fullName evidence="5">Putative mitochondrial protein</fullName>
    </submittedName>
</protein>
<comment type="caution">
    <text evidence="5">The sequence shown here is derived from an EMBL/GenBank/DDBJ whole genome shotgun (WGS) entry which is preliminary data.</text>
</comment>
<dbReference type="EMBL" id="QGNW01000257">
    <property type="protein sequence ID" value="RVW81042.1"/>
    <property type="molecule type" value="Genomic_DNA"/>
</dbReference>
<evidence type="ECO:0000313" key="5">
    <source>
        <dbReference type="EMBL" id="RVW81042.1"/>
    </source>
</evidence>
<feature type="domain" description="Retroviral polymerase SH3-like" evidence="4">
    <location>
        <begin position="268"/>
        <end position="293"/>
    </location>
</feature>
<accession>A0A438H989</accession>
<feature type="domain" description="Retrovirus-related Pol polyprotein from transposon TNT 1-94-like beta-barrel" evidence="3">
    <location>
        <begin position="130"/>
        <end position="154"/>
    </location>
</feature>
<dbReference type="InterPro" id="IPR057670">
    <property type="entry name" value="SH3_retrovirus"/>
</dbReference>
<evidence type="ECO:0000259" key="3">
    <source>
        <dbReference type="Pfam" id="PF22936"/>
    </source>
</evidence>
<dbReference type="InterPro" id="IPR054722">
    <property type="entry name" value="PolX-like_BBD"/>
</dbReference>
<name>A0A438H989_VITVI</name>
<dbReference type="AlphaFoldDB" id="A0A438H989"/>
<dbReference type="Proteomes" id="UP000288805">
    <property type="component" value="Unassembled WGS sequence"/>
</dbReference>
<dbReference type="Pfam" id="PF25597">
    <property type="entry name" value="SH3_retrovirus"/>
    <property type="match status" value="1"/>
</dbReference>
<evidence type="ECO:0000259" key="4">
    <source>
        <dbReference type="Pfam" id="PF25597"/>
    </source>
</evidence>
<dbReference type="Pfam" id="PF13976">
    <property type="entry name" value="gag_pre-integrs"/>
    <property type="match status" value="1"/>
</dbReference>